<keyword evidence="1" id="KW-1133">Transmembrane helix</keyword>
<evidence type="ECO:0000313" key="3">
    <source>
        <dbReference type="Proteomes" id="UP000335636"/>
    </source>
</evidence>
<sequence length="166" mass="17783">MPSILALQVPNAKKLQRKEQLWEKLAKQGELPRDVRRAQARLLNPPVAKSKPGPKDTIQQLFYDLWAPDNPLDKPLEGQDAFFLEPTKKKGVRVRRGRRLGAGAGAGVGVAGALCFLVAVSVSASVPAIQVARLLPAVPAPAGLMCRVLSHLQAAEGLNSQGSWGI</sequence>
<reference evidence="2" key="1">
    <citation type="submission" date="2019-04" db="EMBL/GenBank/DDBJ databases">
        <authorList>
            <person name="Alioto T."/>
            <person name="Alioto T."/>
        </authorList>
    </citation>
    <scope>NUCLEOTIDE SEQUENCE [LARGE SCALE GENOMIC DNA]</scope>
</reference>
<gene>
    <name evidence="2" type="ORF">MONAX_5E036240</name>
</gene>
<protein>
    <submittedName>
        <fullName evidence="2">Uncharacterized protein</fullName>
    </submittedName>
</protein>
<evidence type="ECO:0000256" key="1">
    <source>
        <dbReference type="SAM" id="Phobius"/>
    </source>
</evidence>
<keyword evidence="1" id="KW-0472">Membrane</keyword>
<comment type="caution">
    <text evidence="2">The sequence shown here is derived from an EMBL/GenBank/DDBJ whole genome shotgun (WGS) entry which is preliminary data.</text>
</comment>
<keyword evidence="1" id="KW-0812">Transmembrane</keyword>
<keyword evidence="3" id="KW-1185">Reference proteome</keyword>
<organism evidence="2 3">
    <name type="scientific">Marmota monax</name>
    <name type="common">Woodchuck</name>
    <dbReference type="NCBI Taxonomy" id="9995"/>
    <lineage>
        <taxon>Eukaryota</taxon>
        <taxon>Metazoa</taxon>
        <taxon>Chordata</taxon>
        <taxon>Craniata</taxon>
        <taxon>Vertebrata</taxon>
        <taxon>Euteleostomi</taxon>
        <taxon>Mammalia</taxon>
        <taxon>Eutheria</taxon>
        <taxon>Euarchontoglires</taxon>
        <taxon>Glires</taxon>
        <taxon>Rodentia</taxon>
        <taxon>Sciuromorpha</taxon>
        <taxon>Sciuridae</taxon>
        <taxon>Xerinae</taxon>
        <taxon>Marmotini</taxon>
        <taxon>Marmota</taxon>
    </lineage>
</organism>
<evidence type="ECO:0000313" key="2">
    <source>
        <dbReference type="EMBL" id="VTJ88212.1"/>
    </source>
</evidence>
<feature type="transmembrane region" description="Helical" evidence="1">
    <location>
        <begin position="100"/>
        <end position="124"/>
    </location>
</feature>
<dbReference type="Proteomes" id="UP000335636">
    <property type="component" value="Unassembled WGS sequence"/>
</dbReference>
<dbReference type="EMBL" id="CABDUW010002852">
    <property type="protein sequence ID" value="VTJ88212.1"/>
    <property type="molecule type" value="Genomic_DNA"/>
</dbReference>
<proteinExistence type="predicted"/>
<accession>A0A5E4D4H7</accession>
<dbReference type="AlphaFoldDB" id="A0A5E4D4H7"/>
<name>A0A5E4D4H7_MARMO</name>